<accession>A0AA36HHR2</accession>
<dbReference type="Proteomes" id="UP001162480">
    <property type="component" value="Unassembled WGS sequence"/>
</dbReference>
<gene>
    <name evidence="1" type="ORF">OCTVUL_1B021922</name>
</gene>
<dbReference type="AlphaFoldDB" id="A0AA36HHR2"/>
<evidence type="ECO:0000313" key="2">
    <source>
        <dbReference type="Proteomes" id="UP001162480"/>
    </source>
</evidence>
<keyword evidence="2" id="KW-1185">Reference proteome</keyword>
<organism evidence="1 2">
    <name type="scientific">Octopus vulgaris</name>
    <name type="common">Common octopus</name>
    <dbReference type="NCBI Taxonomy" id="6645"/>
    <lineage>
        <taxon>Eukaryota</taxon>
        <taxon>Metazoa</taxon>
        <taxon>Spiralia</taxon>
        <taxon>Lophotrochozoa</taxon>
        <taxon>Mollusca</taxon>
        <taxon>Cephalopoda</taxon>
        <taxon>Coleoidea</taxon>
        <taxon>Octopodiformes</taxon>
        <taxon>Octopoda</taxon>
        <taxon>Incirrata</taxon>
        <taxon>Octopodidae</taxon>
        <taxon>Octopus</taxon>
    </lineage>
</organism>
<reference evidence="1" key="1">
    <citation type="submission" date="2023-08" db="EMBL/GenBank/DDBJ databases">
        <authorList>
            <person name="Alioto T."/>
            <person name="Alioto T."/>
            <person name="Gomez Garrido J."/>
        </authorList>
    </citation>
    <scope>NUCLEOTIDE SEQUENCE</scope>
</reference>
<dbReference type="EMBL" id="CATOCA020000005">
    <property type="protein sequence ID" value="CAJ1099401.1"/>
    <property type="molecule type" value="Genomic_DNA"/>
</dbReference>
<name>A0AA36HHR2_OCTVU</name>
<comment type="caution">
    <text evidence="1">The sequence shown here is derived from an EMBL/GenBank/DDBJ whole genome shotgun (WGS) entry which is preliminary data.</text>
</comment>
<evidence type="ECO:0000313" key="1">
    <source>
        <dbReference type="EMBL" id="CAJ1099401.1"/>
    </source>
</evidence>
<proteinExistence type="predicted"/>
<sequence>MTFLKTVFRFSNFESAKGADLVISDHNQPCLPETLKKQPIVFFRVTDVDEQEKSKILLANVLPSDQKDVYTKMHVPKEKEEREKSLLFAKVQQIVCDKLKRRGVRTVTGLGQHYEKLCQKSSAPQHFLVKSDLEEGLKVFHIELPQTVIDLASMLARTVGDQVACWFPEVSVANHKTIRITELQQPGSLLIARTITIASMNAIEALSISSNMPIEVTSHKEKVPVVRQ</sequence>
<protein>
    <submittedName>
        <fullName evidence="1">Uncharacterized protein</fullName>
    </submittedName>
</protein>